<dbReference type="PRINTS" id="PR00469">
    <property type="entry name" value="PNDRDTASEII"/>
</dbReference>
<evidence type="ECO:0000256" key="1">
    <source>
        <dbReference type="ARBA" id="ARBA00001974"/>
    </source>
</evidence>
<dbReference type="Gene3D" id="3.50.50.60">
    <property type="entry name" value="FAD/NAD(P)-binding domain"/>
    <property type="match status" value="2"/>
</dbReference>
<dbReference type="EMBL" id="JBHSMH010000084">
    <property type="protein sequence ID" value="MFC5471031.1"/>
    <property type="molecule type" value="Genomic_DNA"/>
</dbReference>
<evidence type="ECO:0000256" key="3">
    <source>
        <dbReference type="ARBA" id="ARBA00022630"/>
    </source>
</evidence>
<gene>
    <name evidence="6" type="ORF">ACFPPD_20285</name>
</gene>
<evidence type="ECO:0000313" key="6">
    <source>
        <dbReference type="EMBL" id="MFC5471031.1"/>
    </source>
</evidence>
<keyword evidence="3" id="KW-0285">Flavoprotein</keyword>
<dbReference type="Pfam" id="PF07992">
    <property type="entry name" value="Pyr_redox_2"/>
    <property type="match status" value="1"/>
</dbReference>
<name>A0ABW0M2J7_9BACL</name>
<accession>A0ABW0M2J7</accession>
<comment type="caution">
    <text evidence="6">The sequence shown here is derived from an EMBL/GenBank/DDBJ whole genome shotgun (WGS) entry which is preliminary data.</text>
</comment>
<protein>
    <submittedName>
        <fullName evidence="6">NAD(P)/FAD-dependent oxidoreductase</fullName>
    </submittedName>
</protein>
<dbReference type="InterPro" id="IPR023753">
    <property type="entry name" value="FAD/NAD-binding_dom"/>
</dbReference>
<dbReference type="InterPro" id="IPR036188">
    <property type="entry name" value="FAD/NAD-bd_sf"/>
</dbReference>
<dbReference type="SUPFAM" id="SSF51905">
    <property type="entry name" value="FAD/NAD(P)-binding domain"/>
    <property type="match status" value="2"/>
</dbReference>
<keyword evidence="7" id="KW-1185">Reference proteome</keyword>
<keyword evidence="4" id="KW-0560">Oxidoreductase</keyword>
<dbReference type="Proteomes" id="UP001596105">
    <property type="component" value="Unassembled WGS sequence"/>
</dbReference>
<reference evidence="7" key="1">
    <citation type="journal article" date="2019" name="Int. J. Syst. Evol. Microbiol.">
        <title>The Global Catalogue of Microorganisms (GCM) 10K type strain sequencing project: providing services to taxonomists for standard genome sequencing and annotation.</title>
        <authorList>
            <consortium name="The Broad Institute Genomics Platform"/>
            <consortium name="The Broad Institute Genome Sequencing Center for Infectious Disease"/>
            <person name="Wu L."/>
            <person name="Ma J."/>
        </authorList>
    </citation>
    <scope>NUCLEOTIDE SEQUENCE [LARGE SCALE GENOMIC DNA]</scope>
    <source>
        <strain evidence="7">CCUG 57113</strain>
    </source>
</reference>
<dbReference type="PANTHER" id="PTHR48105">
    <property type="entry name" value="THIOREDOXIN REDUCTASE 1-RELATED-RELATED"/>
    <property type="match status" value="1"/>
</dbReference>
<evidence type="ECO:0000259" key="5">
    <source>
        <dbReference type="Pfam" id="PF07992"/>
    </source>
</evidence>
<feature type="domain" description="FAD/NAD(P)-binding" evidence="5">
    <location>
        <begin position="3"/>
        <end position="274"/>
    </location>
</feature>
<evidence type="ECO:0000313" key="7">
    <source>
        <dbReference type="Proteomes" id="UP001596105"/>
    </source>
</evidence>
<dbReference type="RefSeq" id="WP_209751111.1">
    <property type="nucleotide sequence ID" value="NZ_JBHSMH010000084.1"/>
</dbReference>
<evidence type="ECO:0000256" key="4">
    <source>
        <dbReference type="ARBA" id="ARBA00023002"/>
    </source>
</evidence>
<comment type="subunit">
    <text evidence="2">Homodimer.</text>
</comment>
<dbReference type="InterPro" id="IPR050097">
    <property type="entry name" value="Ferredoxin-NADP_redctase_2"/>
</dbReference>
<dbReference type="PRINTS" id="PR00368">
    <property type="entry name" value="FADPNR"/>
</dbReference>
<evidence type="ECO:0000256" key="2">
    <source>
        <dbReference type="ARBA" id="ARBA00011738"/>
    </source>
</evidence>
<organism evidence="6 7">
    <name type="scientific">Cohnella suwonensis</name>
    <dbReference type="NCBI Taxonomy" id="696072"/>
    <lineage>
        <taxon>Bacteria</taxon>
        <taxon>Bacillati</taxon>
        <taxon>Bacillota</taxon>
        <taxon>Bacilli</taxon>
        <taxon>Bacillales</taxon>
        <taxon>Paenibacillaceae</taxon>
        <taxon>Cohnella</taxon>
    </lineage>
</organism>
<proteinExistence type="predicted"/>
<sequence length="299" mass="31881">MLDCAIIGGGPAGLSAALVLGRSRRNVALFDDDQARNKVTQESHGFLTRDGIKPSELREIARDELKKYPSVVVRDIAIVQARRLADGTFVLVAKGNEQIRARTIILATGLKEILPDISGLKEHYGKSLFSCPYCDGWEIRDRPLVVISEHPHAYHLAVIASHWSMDLAVCTNGANVLPPEQIGKLASRGIRVYGQRIALVKGSEGRLQNIAFADGTELERTAGFVGSQLVHATPFAEMLGCAMNEKGGIVVDDVGRTTAEGVFAAGDNATVTQTQIVFAAAGGSLAAMGVNAALTFADF</sequence>
<comment type="cofactor">
    <cofactor evidence="1">
        <name>FAD</name>
        <dbReference type="ChEBI" id="CHEBI:57692"/>
    </cofactor>
</comment>